<organism evidence="4 5">
    <name type="scientific">Penicillium crustosum</name>
    <name type="common">Blue mold fungus</name>
    <dbReference type="NCBI Taxonomy" id="36656"/>
    <lineage>
        <taxon>Eukaryota</taxon>
        <taxon>Fungi</taxon>
        <taxon>Dikarya</taxon>
        <taxon>Ascomycota</taxon>
        <taxon>Pezizomycotina</taxon>
        <taxon>Eurotiomycetes</taxon>
        <taxon>Eurotiomycetidae</taxon>
        <taxon>Eurotiales</taxon>
        <taxon>Aspergillaceae</taxon>
        <taxon>Penicillium</taxon>
    </lineage>
</organism>
<proteinExistence type="predicted"/>
<comment type="cofactor">
    <cofactor evidence="1">
        <name>Mg(2+)</name>
        <dbReference type="ChEBI" id="CHEBI:18420"/>
    </cofactor>
</comment>
<dbReference type="Pfam" id="PF02746">
    <property type="entry name" value="MR_MLE_N"/>
    <property type="match status" value="1"/>
</dbReference>
<accession>A0A9P5L5Z8</accession>
<dbReference type="InterPro" id="IPR029017">
    <property type="entry name" value="Enolase-like_N"/>
</dbReference>
<evidence type="ECO:0000259" key="3">
    <source>
        <dbReference type="Pfam" id="PF13378"/>
    </source>
</evidence>
<keyword evidence="5" id="KW-1185">Reference proteome</keyword>
<evidence type="ECO:0000256" key="1">
    <source>
        <dbReference type="ARBA" id="ARBA00001946"/>
    </source>
</evidence>
<dbReference type="PANTHER" id="PTHR48080">
    <property type="entry name" value="D-GALACTONATE DEHYDRATASE-RELATED"/>
    <property type="match status" value="1"/>
</dbReference>
<dbReference type="Pfam" id="PF13378">
    <property type="entry name" value="MR_MLE_C"/>
    <property type="match status" value="1"/>
</dbReference>
<sequence>MVIWNELQILGNSPSVRRAQVCRRPEIFIGAISAIDIALWDITGQVKGQPICHLLSKITRTKIKVCVDVNSLGYLSGLFSSDSMLQPAPATVPEAQHYLDLGFDTFLARIHGGLEDNKQRLRASRHAIGRHATIVVENTSGVSAEELARAMPSSEVSLVIEFSRTPLEDNIRALVPVAWGNREWDTTMICDRMARGNVDIVQPNFIICGGFTALLRILNVAVDHGIRVMPSYGSSYGSGIGLAATIQASAATPWNPREEGQEPNPKEPMVILSPDAYSIRNELLVQKIDGSGGYLHVPETPGLGTTVDEQVLNRQMAISRKH</sequence>
<dbReference type="Gene3D" id="3.30.390.10">
    <property type="entry name" value="Enolase-like, N-terminal domain"/>
    <property type="match status" value="1"/>
</dbReference>
<feature type="domain" description="Enolase C-terminal" evidence="3">
    <location>
        <begin position="94"/>
        <end position="310"/>
    </location>
</feature>
<dbReference type="SUPFAM" id="SSF54826">
    <property type="entry name" value="Enolase N-terminal domain-like"/>
    <property type="match status" value="1"/>
</dbReference>
<reference evidence="4" key="1">
    <citation type="submission" date="2020-02" db="EMBL/GenBank/DDBJ databases">
        <authorList>
            <person name="Lichtner F.J."/>
        </authorList>
    </citation>
    <scope>NUCLEOTIDE SEQUENCE</scope>
    <source>
        <strain evidence="4">G10</strain>
    </source>
</reference>
<name>A0A9P5L5Z8_PENCR</name>
<feature type="domain" description="Mandelate racemase/muconate lactonizing enzyme N-terminal" evidence="2">
    <location>
        <begin position="29"/>
        <end position="55"/>
    </location>
</feature>
<dbReference type="Proteomes" id="UP000701341">
    <property type="component" value="Unassembled WGS sequence"/>
</dbReference>
<dbReference type="InterPro" id="IPR036849">
    <property type="entry name" value="Enolase-like_C_sf"/>
</dbReference>
<evidence type="ECO:0000313" key="4">
    <source>
        <dbReference type="EMBL" id="KAF7526335.1"/>
    </source>
</evidence>
<comment type="caution">
    <text evidence="4">The sequence shown here is derived from an EMBL/GenBank/DDBJ whole genome shotgun (WGS) entry which is preliminary data.</text>
</comment>
<dbReference type="AlphaFoldDB" id="A0A9P5L5Z8"/>
<dbReference type="SUPFAM" id="SSF51604">
    <property type="entry name" value="Enolase C-terminal domain-like"/>
    <property type="match status" value="1"/>
</dbReference>
<dbReference type="Gene3D" id="3.20.20.120">
    <property type="entry name" value="Enolase-like C-terminal domain"/>
    <property type="match status" value="1"/>
</dbReference>
<dbReference type="InterPro" id="IPR013341">
    <property type="entry name" value="Mandelate_racemase_N_dom"/>
</dbReference>
<evidence type="ECO:0000259" key="2">
    <source>
        <dbReference type="Pfam" id="PF02746"/>
    </source>
</evidence>
<protein>
    <recommendedName>
        <fullName evidence="6">Mandelate racemase/muconate lactonizing enzyme C-terminal domain-containing protein</fullName>
    </recommendedName>
</protein>
<gene>
    <name evidence="4" type="ORF">PCG10_004278</name>
</gene>
<dbReference type="EMBL" id="JAAOZQ010000023">
    <property type="protein sequence ID" value="KAF7526335.1"/>
    <property type="molecule type" value="Genomic_DNA"/>
</dbReference>
<evidence type="ECO:0008006" key="6">
    <source>
        <dbReference type="Google" id="ProtNLM"/>
    </source>
</evidence>
<evidence type="ECO:0000313" key="5">
    <source>
        <dbReference type="Proteomes" id="UP000701341"/>
    </source>
</evidence>
<dbReference type="InterPro" id="IPR034593">
    <property type="entry name" value="DgoD-like"/>
</dbReference>
<dbReference type="InterPro" id="IPR029065">
    <property type="entry name" value="Enolase_C-like"/>
</dbReference>